<comment type="subcellular location">
    <subcellularLocation>
        <location evidence="1 13">Cell outer membrane</location>
        <topology evidence="1 13">Multi-pass membrane protein</topology>
    </subcellularLocation>
</comment>
<evidence type="ECO:0000313" key="19">
    <source>
        <dbReference type="Proteomes" id="UP000070255"/>
    </source>
</evidence>
<evidence type="ECO:0000256" key="6">
    <source>
        <dbReference type="ARBA" id="ARBA00022692"/>
    </source>
</evidence>
<keyword evidence="9 14" id="KW-0798">TonB box</keyword>
<dbReference type="InterPro" id="IPR010105">
    <property type="entry name" value="TonB_sidphr_rcpt"/>
</dbReference>
<dbReference type="PROSITE" id="PS52016">
    <property type="entry name" value="TONB_DEPENDENT_REC_3"/>
    <property type="match status" value="1"/>
</dbReference>
<evidence type="ECO:0000256" key="15">
    <source>
        <dbReference type="SAM" id="MobiDB-lite"/>
    </source>
</evidence>
<accession>A0ABR5T888</accession>
<dbReference type="InterPro" id="IPR000531">
    <property type="entry name" value="Beta-barrel_TonB"/>
</dbReference>
<comment type="caution">
    <text evidence="18">The sequence shown here is derived from an EMBL/GenBank/DDBJ whole genome shotgun (WGS) entry which is preliminary data.</text>
</comment>
<dbReference type="InterPro" id="IPR012910">
    <property type="entry name" value="Plug_dom"/>
</dbReference>
<feature type="region of interest" description="Disordered" evidence="15">
    <location>
        <begin position="1"/>
        <end position="27"/>
    </location>
</feature>
<keyword evidence="10 13" id="KW-0472">Membrane</keyword>
<keyword evidence="6 13" id="KW-0812">Transmembrane</keyword>
<dbReference type="PANTHER" id="PTHR32552:SF81">
    <property type="entry name" value="TONB-DEPENDENT OUTER MEMBRANE RECEPTOR"/>
    <property type="match status" value="1"/>
</dbReference>
<keyword evidence="8" id="KW-0406">Ion transport</keyword>
<dbReference type="NCBIfam" id="TIGR01783">
    <property type="entry name" value="TonB-siderophor"/>
    <property type="match status" value="1"/>
</dbReference>
<dbReference type="PANTHER" id="PTHR32552">
    <property type="entry name" value="FERRICHROME IRON RECEPTOR-RELATED"/>
    <property type="match status" value="1"/>
</dbReference>
<evidence type="ECO:0000256" key="3">
    <source>
        <dbReference type="ARBA" id="ARBA00022448"/>
    </source>
</evidence>
<evidence type="ECO:0000256" key="8">
    <source>
        <dbReference type="ARBA" id="ARBA00023065"/>
    </source>
</evidence>
<evidence type="ECO:0000259" key="17">
    <source>
        <dbReference type="Pfam" id="PF07715"/>
    </source>
</evidence>
<keyword evidence="3 13" id="KW-0813">Transport</keyword>
<dbReference type="Proteomes" id="UP000070255">
    <property type="component" value="Unassembled WGS sequence"/>
</dbReference>
<evidence type="ECO:0000259" key="16">
    <source>
        <dbReference type="Pfam" id="PF00593"/>
    </source>
</evidence>
<proteinExistence type="inferred from homology"/>
<dbReference type="SUPFAM" id="SSF56935">
    <property type="entry name" value="Porins"/>
    <property type="match status" value="1"/>
</dbReference>
<keyword evidence="11" id="KW-0675">Receptor</keyword>
<evidence type="ECO:0000256" key="13">
    <source>
        <dbReference type="PROSITE-ProRule" id="PRU01360"/>
    </source>
</evidence>
<evidence type="ECO:0000256" key="11">
    <source>
        <dbReference type="ARBA" id="ARBA00023170"/>
    </source>
</evidence>
<keyword evidence="7" id="KW-0408">Iron</keyword>
<evidence type="ECO:0000256" key="12">
    <source>
        <dbReference type="ARBA" id="ARBA00023237"/>
    </source>
</evidence>
<dbReference type="CDD" id="cd01347">
    <property type="entry name" value="ligand_gated_channel"/>
    <property type="match status" value="1"/>
</dbReference>
<evidence type="ECO:0000256" key="2">
    <source>
        <dbReference type="ARBA" id="ARBA00009810"/>
    </source>
</evidence>
<evidence type="ECO:0000256" key="7">
    <source>
        <dbReference type="ARBA" id="ARBA00023004"/>
    </source>
</evidence>
<feature type="domain" description="TonB-dependent receptor plug" evidence="17">
    <location>
        <begin position="52"/>
        <end position="153"/>
    </location>
</feature>
<keyword evidence="19" id="KW-1185">Reference proteome</keyword>
<dbReference type="InterPro" id="IPR039426">
    <property type="entry name" value="TonB-dep_rcpt-like"/>
</dbReference>
<sequence length="694" mass="74104">MARASAADASPAQRPDGAPARAGLPPGAAQATELSAVTVTASKRDQPLATLNGAAVVVEQPALDDAQIANTLDLARVLPGVQMTGGGSLLFPLIGLRGVTSAQDFYNPALTVYVDGVPQLPTFASQTLMSVDRVELLKGPQGTLYGKSAEGGVLNIVTMPPDNTPRVHLRAGVSSRGGNVEQAEVAGPLVKDLLYGAVSLAHVDAPGDLRNPVSGADHQGGSRSLAGSAKLRVAPTGAPWEVNVSVGRDCAKATQDIYVPFDDIGGRTANIDPRLPAQYAESYMRRCGNSYALSGRYDIGDWRLSAVSAWQTLDIERRFPFLQYFVQQPENWRQNVQELRLATHAPGRRWDAVFGLYRQDVHQSRTYVNDMVIPSVVNLSTTASSNESKSIAAYGDVTWHVTGALDLSAGLRASRDQAWTQFAGTAMASASTYAPFAGASGMAGNRILGKLSAGYQIDPAWRVYANVSQGYKPGGFNLAPSSLADAQGFGPERAVSYELGARYAGQKLRGSVALYRIDIRNAQLYGSDPLGYQSLRNVGDTRSTGVEFGVEWGIARGWTAALDGFFNHATFRSYVDPFGCAACAGNDVPFAPRYGFTLNVGGDVPTSVGTVRPRVAVRWVGAQYFDVANKLRQGGYALVDASLGWRVRRDVELTLYAQNLTNRDYRTYAFRAPTGNLAQVGLGRTVGVTVAFDY</sequence>
<name>A0ABR5T888_9BURK</name>
<evidence type="ECO:0000256" key="14">
    <source>
        <dbReference type="RuleBase" id="RU003357"/>
    </source>
</evidence>
<dbReference type="Pfam" id="PF00593">
    <property type="entry name" value="TonB_dep_Rec_b-barrel"/>
    <property type="match status" value="1"/>
</dbReference>
<keyword evidence="4 13" id="KW-1134">Transmembrane beta strand</keyword>
<gene>
    <name evidence="18" type="ORF">WS72_30045</name>
</gene>
<evidence type="ECO:0000256" key="5">
    <source>
        <dbReference type="ARBA" id="ARBA00022496"/>
    </source>
</evidence>
<dbReference type="EMBL" id="LNJQ01000004">
    <property type="protein sequence ID" value="KWZ39443.1"/>
    <property type="molecule type" value="Genomic_DNA"/>
</dbReference>
<evidence type="ECO:0000256" key="9">
    <source>
        <dbReference type="ARBA" id="ARBA00023077"/>
    </source>
</evidence>
<feature type="domain" description="TonB-dependent receptor-like beta-barrel" evidence="16">
    <location>
        <begin position="270"/>
        <end position="660"/>
    </location>
</feature>
<evidence type="ECO:0000256" key="10">
    <source>
        <dbReference type="ARBA" id="ARBA00023136"/>
    </source>
</evidence>
<evidence type="ECO:0000256" key="4">
    <source>
        <dbReference type="ARBA" id="ARBA00022452"/>
    </source>
</evidence>
<keyword evidence="5" id="KW-0410">Iron transport</keyword>
<organism evidence="18 19">
    <name type="scientific">Burkholderia savannae</name>
    <dbReference type="NCBI Taxonomy" id="1637837"/>
    <lineage>
        <taxon>Bacteria</taxon>
        <taxon>Pseudomonadati</taxon>
        <taxon>Pseudomonadota</taxon>
        <taxon>Betaproteobacteria</taxon>
        <taxon>Burkholderiales</taxon>
        <taxon>Burkholderiaceae</taxon>
        <taxon>Burkholderia</taxon>
        <taxon>pseudomallei group</taxon>
    </lineage>
</organism>
<reference evidence="18 19" key="1">
    <citation type="submission" date="2015-11" db="EMBL/GenBank/DDBJ databases">
        <authorList>
            <person name="Sahl J."/>
            <person name="Wagner D."/>
            <person name="Keim P."/>
        </authorList>
    </citation>
    <scope>NUCLEOTIDE SEQUENCE [LARGE SCALE GENOMIC DNA]</scope>
    <source>
        <strain evidence="18 19">BDU18</strain>
    </source>
</reference>
<dbReference type="InterPro" id="IPR036942">
    <property type="entry name" value="Beta-barrel_TonB_sf"/>
</dbReference>
<evidence type="ECO:0000313" key="18">
    <source>
        <dbReference type="EMBL" id="KWZ39443.1"/>
    </source>
</evidence>
<protein>
    <submittedName>
        <fullName evidence="18">Ligand-gated channel</fullName>
    </submittedName>
</protein>
<keyword evidence="12 13" id="KW-0998">Cell outer membrane</keyword>
<dbReference type="Gene3D" id="2.40.170.20">
    <property type="entry name" value="TonB-dependent receptor, beta-barrel domain"/>
    <property type="match status" value="1"/>
</dbReference>
<dbReference type="Pfam" id="PF07715">
    <property type="entry name" value="Plug"/>
    <property type="match status" value="1"/>
</dbReference>
<comment type="similarity">
    <text evidence="2 13 14">Belongs to the TonB-dependent receptor family.</text>
</comment>
<evidence type="ECO:0000256" key="1">
    <source>
        <dbReference type="ARBA" id="ARBA00004571"/>
    </source>
</evidence>